<accession>A0A1X7I4F4</accession>
<feature type="region of interest" description="Disordered" evidence="6">
    <location>
        <begin position="47"/>
        <end position="72"/>
    </location>
</feature>
<feature type="transmembrane region" description="Helical" evidence="7">
    <location>
        <begin position="12"/>
        <end position="36"/>
    </location>
</feature>
<evidence type="ECO:0000256" key="6">
    <source>
        <dbReference type="SAM" id="MobiDB-lite"/>
    </source>
</evidence>
<evidence type="ECO:0000256" key="3">
    <source>
        <dbReference type="ARBA" id="ARBA00022692"/>
    </source>
</evidence>
<keyword evidence="9" id="KW-1185">Reference proteome</keyword>
<evidence type="ECO:0000313" key="9">
    <source>
        <dbReference type="Proteomes" id="UP000193355"/>
    </source>
</evidence>
<evidence type="ECO:0000256" key="2">
    <source>
        <dbReference type="ARBA" id="ARBA00022475"/>
    </source>
</evidence>
<organism evidence="8 9">
    <name type="scientific">Dethiosulfovibrio salsuginis</name>
    <dbReference type="NCBI Taxonomy" id="561720"/>
    <lineage>
        <taxon>Bacteria</taxon>
        <taxon>Thermotogati</taxon>
        <taxon>Synergistota</taxon>
        <taxon>Synergistia</taxon>
        <taxon>Synergistales</taxon>
        <taxon>Dethiosulfovibrionaceae</taxon>
        <taxon>Dethiosulfovibrio</taxon>
    </lineage>
</organism>
<dbReference type="GO" id="GO:0005886">
    <property type="term" value="C:plasma membrane"/>
    <property type="evidence" value="ECO:0007669"/>
    <property type="project" value="UniProtKB-SubCell"/>
</dbReference>
<evidence type="ECO:0000313" key="8">
    <source>
        <dbReference type="EMBL" id="SMG09105.1"/>
    </source>
</evidence>
<sequence length="133" mass="13702">MNGVFEGAGGAISLSFIAFSIVFMVLLGLTAIIYGIRFVVEAKLGSSAPKPSTAVTKKNPATPATQPISSSSGVSDEIVAAITGALVAKIGGGFRILSVKPQTEGSLDSWTSWGRFEGLEGLDRSPWNIGGRS</sequence>
<dbReference type="EMBL" id="FXBB01000001">
    <property type="protein sequence ID" value="SMG09105.1"/>
    <property type="molecule type" value="Genomic_DNA"/>
</dbReference>
<gene>
    <name evidence="8" type="ORF">SAMN06275492_10186</name>
</gene>
<reference evidence="9" key="1">
    <citation type="submission" date="2017-04" db="EMBL/GenBank/DDBJ databases">
        <authorList>
            <person name="Varghese N."/>
            <person name="Submissions S."/>
        </authorList>
    </citation>
    <scope>NUCLEOTIDE SEQUENCE [LARGE SCALE GENOMIC DNA]</scope>
    <source>
        <strain evidence="9">USBA 82</strain>
    </source>
</reference>
<name>A0A1X7I4F4_9BACT</name>
<evidence type="ECO:0000256" key="1">
    <source>
        <dbReference type="ARBA" id="ARBA00004236"/>
    </source>
</evidence>
<keyword evidence="5 7" id="KW-0472">Membrane</keyword>
<dbReference type="Pfam" id="PF04277">
    <property type="entry name" value="OAD_gamma"/>
    <property type="match status" value="1"/>
</dbReference>
<dbReference type="InterPro" id="IPR005899">
    <property type="entry name" value="Na_pump_deCOase"/>
</dbReference>
<dbReference type="GO" id="GO:0036376">
    <property type="term" value="P:sodium ion export across plasma membrane"/>
    <property type="evidence" value="ECO:0007669"/>
    <property type="project" value="InterPro"/>
</dbReference>
<dbReference type="OrthoDB" id="6456at2"/>
<dbReference type="Proteomes" id="UP000193355">
    <property type="component" value="Unassembled WGS sequence"/>
</dbReference>
<keyword evidence="3 7" id="KW-0812">Transmembrane</keyword>
<dbReference type="GO" id="GO:0015081">
    <property type="term" value="F:sodium ion transmembrane transporter activity"/>
    <property type="evidence" value="ECO:0007669"/>
    <property type="project" value="InterPro"/>
</dbReference>
<dbReference type="RefSeq" id="WP_085543386.1">
    <property type="nucleotide sequence ID" value="NZ_FXBB01000001.1"/>
</dbReference>
<evidence type="ECO:0000256" key="5">
    <source>
        <dbReference type="ARBA" id="ARBA00023136"/>
    </source>
</evidence>
<feature type="compositionally biased region" description="Polar residues" evidence="6">
    <location>
        <begin position="62"/>
        <end position="72"/>
    </location>
</feature>
<comment type="subcellular location">
    <subcellularLocation>
        <location evidence="1">Cell membrane</location>
    </subcellularLocation>
</comment>
<proteinExistence type="predicted"/>
<keyword evidence="2" id="KW-1003">Cell membrane</keyword>
<keyword evidence="4 7" id="KW-1133">Transmembrane helix</keyword>
<dbReference type="STRING" id="561720.SAMN06275492_10186"/>
<evidence type="ECO:0000256" key="4">
    <source>
        <dbReference type="ARBA" id="ARBA00022989"/>
    </source>
</evidence>
<dbReference type="AlphaFoldDB" id="A0A1X7I4F4"/>
<protein>
    <submittedName>
        <fullName evidence="8">Oxaloacetate decarboxylase, gamma chain</fullName>
    </submittedName>
</protein>
<evidence type="ECO:0000256" key="7">
    <source>
        <dbReference type="SAM" id="Phobius"/>
    </source>
</evidence>